<dbReference type="InterPro" id="IPR036390">
    <property type="entry name" value="WH_DNA-bd_sf"/>
</dbReference>
<dbReference type="EMBL" id="VIVN01000015">
    <property type="protein sequence ID" value="TWD93387.1"/>
    <property type="molecule type" value="Genomic_DNA"/>
</dbReference>
<evidence type="ECO:0000256" key="2">
    <source>
        <dbReference type="ARBA" id="ARBA00023125"/>
    </source>
</evidence>
<evidence type="ECO:0000256" key="3">
    <source>
        <dbReference type="ARBA" id="ARBA00023163"/>
    </source>
</evidence>
<dbReference type="InterPro" id="IPR036388">
    <property type="entry name" value="WH-like_DNA-bd_sf"/>
</dbReference>
<evidence type="ECO:0000313" key="6">
    <source>
        <dbReference type="Proteomes" id="UP000319671"/>
    </source>
</evidence>
<evidence type="ECO:0000256" key="1">
    <source>
        <dbReference type="ARBA" id="ARBA00023015"/>
    </source>
</evidence>
<dbReference type="PANTHER" id="PTHR33204">
    <property type="entry name" value="TRANSCRIPTIONAL REGULATOR, MARR FAMILY"/>
    <property type="match status" value="1"/>
</dbReference>
<protein>
    <submittedName>
        <fullName evidence="5">HxlR family transcriptional regulator</fullName>
    </submittedName>
</protein>
<name>A0A561CQW9_9BACI</name>
<gene>
    <name evidence="5" type="ORF">FB550_11524</name>
</gene>
<dbReference type="GO" id="GO:0003677">
    <property type="term" value="F:DNA binding"/>
    <property type="evidence" value="ECO:0007669"/>
    <property type="project" value="UniProtKB-KW"/>
</dbReference>
<keyword evidence="6" id="KW-1185">Reference proteome</keyword>
<dbReference type="RefSeq" id="WP_396897379.1">
    <property type="nucleotide sequence ID" value="NZ_VIVN01000015.1"/>
</dbReference>
<evidence type="ECO:0000313" key="5">
    <source>
        <dbReference type="EMBL" id="TWD93387.1"/>
    </source>
</evidence>
<sequence length="107" mass="12328">MMEGQVDLCPEVEKTFELIGKRWTGLIIYVLSSGPKRFSEINSLIPDLSKRVLTERMKELEEHGIVLRQVIPERPIRTVYLLTKKGSELGKILGPISQWASCWMKEK</sequence>
<proteinExistence type="predicted"/>
<evidence type="ECO:0000259" key="4">
    <source>
        <dbReference type="PROSITE" id="PS51118"/>
    </source>
</evidence>
<accession>A0A561CQW9</accession>
<organism evidence="5 6">
    <name type="scientific">Neobacillus bataviensis</name>
    <dbReference type="NCBI Taxonomy" id="220685"/>
    <lineage>
        <taxon>Bacteria</taxon>
        <taxon>Bacillati</taxon>
        <taxon>Bacillota</taxon>
        <taxon>Bacilli</taxon>
        <taxon>Bacillales</taxon>
        <taxon>Bacillaceae</taxon>
        <taxon>Neobacillus</taxon>
    </lineage>
</organism>
<dbReference type="PANTHER" id="PTHR33204:SF37">
    <property type="entry name" value="HTH-TYPE TRANSCRIPTIONAL REGULATOR YODB"/>
    <property type="match status" value="1"/>
</dbReference>
<keyword evidence="3" id="KW-0804">Transcription</keyword>
<comment type="caution">
    <text evidence="5">The sequence shown here is derived from an EMBL/GenBank/DDBJ whole genome shotgun (WGS) entry which is preliminary data.</text>
</comment>
<dbReference type="InterPro" id="IPR002577">
    <property type="entry name" value="HTH_HxlR"/>
</dbReference>
<dbReference type="Proteomes" id="UP000319671">
    <property type="component" value="Unassembled WGS sequence"/>
</dbReference>
<dbReference type="Gene3D" id="1.10.10.10">
    <property type="entry name" value="Winged helix-like DNA-binding domain superfamily/Winged helix DNA-binding domain"/>
    <property type="match status" value="1"/>
</dbReference>
<keyword evidence="2" id="KW-0238">DNA-binding</keyword>
<dbReference type="AlphaFoldDB" id="A0A561CQW9"/>
<reference evidence="5 6" key="1">
    <citation type="submission" date="2019-06" db="EMBL/GenBank/DDBJ databases">
        <title>Sorghum-associated microbial communities from plants grown in Nebraska, USA.</title>
        <authorList>
            <person name="Schachtman D."/>
        </authorList>
    </citation>
    <scope>NUCLEOTIDE SEQUENCE [LARGE SCALE GENOMIC DNA]</scope>
    <source>
        <strain evidence="5 6">2482</strain>
    </source>
</reference>
<dbReference type="SUPFAM" id="SSF46785">
    <property type="entry name" value="Winged helix' DNA-binding domain"/>
    <property type="match status" value="1"/>
</dbReference>
<dbReference type="Pfam" id="PF01638">
    <property type="entry name" value="HxlR"/>
    <property type="match status" value="1"/>
</dbReference>
<dbReference type="PROSITE" id="PS51118">
    <property type="entry name" value="HTH_HXLR"/>
    <property type="match status" value="1"/>
</dbReference>
<keyword evidence="1" id="KW-0805">Transcription regulation</keyword>
<feature type="domain" description="HTH hxlR-type" evidence="4">
    <location>
        <begin position="9"/>
        <end position="107"/>
    </location>
</feature>